<protein>
    <submittedName>
        <fullName evidence="2">Uncharacterized protein</fullName>
    </submittedName>
</protein>
<gene>
    <name evidence="2" type="ORF">GALMADRAFT_133769</name>
</gene>
<sequence>MSTRTVGVGFPAWQTQFGAVKAANGSVTFTVGFALKNPRQITSQSTVSIAPQTTVGPTVSTPTAPPSKSTTASKLLYLK</sequence>
<organism evidence="2 3">
    <name type="scientific">Galerina marginata (strain CBS 339.88)</name>
    <dbReference type="NCBI Taxonomy" id="685588"/>
    <lineage>
        <taxon>Eukaryota</taxon>
        <taxon>Fungi</taxon>
        <taxon>Dikarya</taxon>
        <taxon>Basidiomycota</taxon>
        <taxon>Agaricomycotina</taxon>
        <taxon>Agaricomycetes</taxon>
        <taxon>Agaricomycetidae</taxon>
        <taxon>Agaricales</taxon>
        <taxon>Agaricineae</taxon>
        <taxon>Strophariaceae</taxon>
        <taxon>Galerina</taxon>
    </lineage>
</organism>
<accession>A0A067TX17</accession>
<dbReference type="Proteomes" id="UP000027222">
    <property type="component" value="Unassembled WGS sequence"/>
</dbReference>
<proteinExistence type="predicted"/>
<keyword evidence="3" id="KW-1185">Reference proteome</keyword>
<evidence type="ECO:0000313" key="2">
    <source>
        <dbReference type="EMBL" id="KDR84484.1"/>
    </source>
</evidence>
<dbReference type="EMBL" id="KL142368">
    <property type="protein sequence ID" value="KDR84484.1"/>
    <property type="molecule type" value="Genomic_DNA"/>
</dbReference>
<feature type="compositionally biased region" description="Low complexity" evidence="1">
    <location>
        <begin position="53"/>
        <end position="72"/>
    </location>
</feature>
<evidence type="ECO:0000256" key="1">
    <source>
        <dbReference type="SAM" id="MobiDB-lite"/>
    </source>
</evidence>
<feature type="region of interest" description="Disordered" evidence="1">
    <location>
        <begin position="44"/>
        <end position="72"/>
    </location>
</feature>
<dbReference type="AlphaFoldDB" id="A0A067TX17"/>
<dbReference type="HOGENOM" id="CLU_2606194_0_0_1"/>
<evidence type="ECO:0000313" key="3">
    <source>
        <dbReference type="Proteomes" id="UP000027222"/>
    </source>
</evidence>
<reference evidence="3" key="1">
    <citation type="journal article" date="2014" name="Proc. Natl. Acad. Sci. U.S.A.">
        <title>Extensive sampling of basidiomycete genomes demonstrates inadequacy of the white-rot/brown-rot paradigm for wood decay fungi.</title>
        <authorList>
            <person name="Riley R."/>
            <person name="Salamov A.A."/>
            <person name="Brown D.W."/>
            <person name="Nagy L.G."/>
            <person name="Floudas D."/>
            <person name="Held B.W."/>
            <person name="Levasseur A."/>
            <person name="Lombard V."/>
            <person name="Morin E."/>
            <person name="Otillar R."/>
            <person name="Lindquist E.A."/>
            <person name="Sun H."/>
            <person name="LaButti K.M."/>
            <person name="Schmutz J."/>
            <person name="Jabbour D."/>
            <person name="Luo H."/>
            <person name="Baker S.E."/>
            <person name="Pisabarro A.G."/>
            <person name="Walton J.D."/>
            <person name="Blanchette R.A."/>
            <person name="Henrissat B."/>
            <person name="Martin F."/>
            <person name="Cullen D."/>
            <person name="Hibbett D.S."/>
            <person name="Grigoriev I.V."/>
        </authorList>
    </citation>
    <scope>NUCLEOTIDE SEQUENCE [LARGE SCALE GENOMIC DNA]</scope>
    <source>
        <strain evidence="3">CBS 339.88</strain>
    </source>
</reference>
<name>A0A067TX17_GALM3</name>